<reference evidence="1" key="1">
    <citation type="submission" date="2021-02" db="EMBL/GenBank/DDBJ databases">
        <authorList>
            <person name="Dougan E. K."/>
            <person name="Rhodes N."/>
            <person name="Thang M."/>
            <person name="Chan C."/>
        </authorList>
    </citation>
    <scope>NUCLEOTIDE SEQUENCE</scope>
</reference>
<dbReference type="Proteomes" id="UP000604046">
    <property type="component" value="Unassembled WGS sequence"/>
</dbReference>
<name>A0A812T0R5_9DINO</name>
<dbReference type="SUPFAM" id="SSF52047">
    <property type="entry name" value="RNI-like"/>
    <property type="match status" value="1"/>
</dbReference>
<evidence type="ECO:0000313" key="2">
    <source>
        <dbReference type="Proteomes" id="UP000604046"/>
    </source>
</evidence>
<keyword evidence="2" id="KW-1185">Reference proteome</keyword>
<comment type="caution">
    <text evidence="1">The sequence shown here is derived from an EMBL/GenBank/DDBJ whole genome shotgun (WGS) entry which is preliminary data.</text>
</comment>
<dbReference type="OrthoDB" id="676979at2759"/>
<dbReference type="Gene3D" id="3.80.10.10">
    <property type="entry name" value="Ribonuclease Inhibitor"/>
    <property type="match status" value="1"/>
</dbReference>
<dbReference type="InterPro" id="IPR032675">
    <property type="entry name" value="LRR_dom_sf"/>
</dbReference>
<dbReference type="EMBL" id="CAJNDS010002500">
    <property type="protein sequence ID" value="CAE7500267.1"/>
    <property type="molecule type" value="Genomic_DNA"/>
</dbReference>
<sequence>MGTSFSCRHAIEFLKCLWQVNNSSASGAPLDCTNHNGQIVISTGFDIGCGNGAIVSLGIKVPSVAATTGDLSRVLDHLPNLEGLILDNSNISGPLSEFRRVRNPSKLRRLQLRWCNVGGTLEDLSNYTFQALKLSDNISGDIKSLDWSQLEFLDLRNATAVTGNVSNLKSGLVKGLWLQYTQATGDITELMRNNSNLTYLHVQGSQIYGHIDRQWAPPHNVGNELKELVLFNTKVTFGMPVPKKPKAPQDPNPFPNLSKLDVSGNPLNMDVWDFLYPLANNYHLSVIVASGCNLTGKETRLRIIAAVFCFCKSLPDVEGIFSYRNRPLYWQLNYMDLSRNGITKLLGEPREFFLDVSSNPVTEVDPRYFKTPLVLNLANTPYNVTEDRRLI</sequence>
<organism evidence="1 2">
    <name type="scientific">Symbiodinium natans</name>
    <dbReference type="NCBI Taxonomy" id="878477"/>
    <lineage>
        <taxon>Eukaryota</taxon>
        <taxon>Sar</taxon>
        <taxon>Alveolata</taxon>
        <taxon>Dinophyceae</taxon>
        <taxon>Suessiales</taxon>
        <taxon>Symbiodiniaceae</taxon>
        <taxon>Symbiodinium</taxon>
    </lineage>
</organism>
<proteinExistence type="predicted"/>
<gene>
    <name evidence="1" type="primary">inlA</name>
    <name evidence="1" type="ORF">SNAT2548_LOCUS28016</name>
</gene>
<dbReference type="InterPro" id="IPR052595">
    <property type="entry name" value="LRRC69/RLP"/>
</dbReference>
<protein>
    <submittedName>
        <fullName evidence="1">InlA protein</fullName>
    </submittedName>
</protein>
<evidence type="ECO:0000313" key="1">
    <source>
        <dbReference type="EMBL" id="CAE7500267.1"/>
    </source>
</evidence>
<dbReference type="AlphaFoldDB" id="A0A812T0R5"/>
<dbReference type="PANTHER" id="PTHR48057">
    <property type="entry name" value="LEUCINE-RICH REPEAT SERINE/THREONINE-PROTEIN KINASE 1"/>
    <property type="match status" value="1"/>
</dbReference>
<accession>A0A812T0R5</accession>